<evidence type="ECO:0000256" key="2">
    <source>
        <dbReference type="ARBA" id="ARBA00023002"/>
    </source>
</evidence>
<dbReference type="PANTHER" id="PTHR43656">
    <property type="entry name" value="BINDING OXIDOREDUCTASE, PUTATIVE (AFU_ORTHOLOGUE AFUA_2G08260)-RELATED"/>
    <property type="match status" value="1"/>
</dbReference>
<feature type="domain" description="NADH:flavin oxidoreductase/NADH oxidase N-terminal" evidence="3">
    <location>
        <begin position="2"/>
        <end position="303"/>
    </location>
</feature>
<keyword evidence="1" id="KW-0285">Flavoprotein</keyword>
<evidence type="ECO:0000259" key="3">
    <source>
        <dbReference type="Pfam" id="PF00724"/>
    </source>
</evidence>
<evidence type="ECO:0000313" key="6">
    <source>
        <dbReference type="Proteomes" id="UP001642409"/>
    </source>
</evidence>
<keyword evidence="2" id="KW-0560">Oxidoreductase</keyword>
<organism evidence="4">
    <name type="scientific">Hexamita inflata</name>
    <dbReference type="NCBI Taxonomy" id="28002"/>
    <lineage>
        <taxon>Eukaryota</taxon>
        <taxon>Metamonada</taxon>
        <taxon>Diplomonadida</taxon>
        <taxon>Hexamitidae</taxon>
        <taxon>Hexamitinae</taxon>
        <taxon>Hexamita</taxon>
    </lineage>
</organism>
<accession>A0AA86RCR2</accession>
<gene>
    <name evidence="5" type="ORF">HINF_LOCUS20233</name>
    <name evidence="4" type="ORF">HINF_LOCUS63439</name>
</gene>
<proteinExistence type="predicted"/>
<dbReference type="EMBL" id="CAXDID020000054">
    <property type="protein sequence ID" value="CAL6006596.1"/>
    <property type="molecule type" value="Genomic_DNA"/>
</dbReference>
<dbReference type="PANTHER" id="PTHR43656:SF2">
    <property type="entry name" value="BINDING OXIDOREDUCTASE, PUTATIVE (AFU_ORTHOLOGUE AFUA_2G08260)-RELATED"/>
    <property type="match status" value="1"/>
</dbReference>
<dbReference type="AlphaFoldDB" id="A0AA86RCR2"/>
<protein>
    <submittedName>
        <fullName evidence="4">FAD/FMN dependent oxidoreductase</fullName>
    </submittedName>
    <submittedName>
        <fullName evidence="5">FAD/FMN_dependent oxidoreductase</fullName>
    </submittedName>
</protein>
<dbReference type="Pfam" id="PF00724">
    <property type="entry name" value="Oxidored_FMN"/>
    <property type="match status" value="1"/>
</dbReference>
<dbReference type="EMBL" id="CATOUU010001170">
    <property type="protein sequence ID" value="CAI9975794.1"/>
    <property type="molecule type" value="Genomic_DNA"/>
</dbReference>
<dbReference type="InterPro" id="IPR001155">
    <property type="entry name" value="OxRdtase_FMN_N"/>
</dbReference>
<dbReference type="Proteomes" id="UP001642409">
    <property type="component" value="Unassembled WGS sequence"/>
</dbReference>
<dbReference type="GO" id="GO:0010181">
    <property type="term" value="F:FMN binding"/>
    <property type="evidence" value="ECO:0007669"/>
    <property type="project" value="InterPro"/>
</dbReference>
<dbReference type="SUPFAM" id="SSF51395">
    <property type="entry name" value="FMN-linked oxidoreductases"/>
    <property type="match status" value="1"/>
</dbReference>
<dbReference type="InterPro" id="IPR051799">
    <property type="entry name" value="NADH_flavin_oxidoreductase"/>
</dbReference>
<evidence type="ECO:0000313" key="5">
    <source>
        <dbReference type="EMBL" id="CAL6006596.1"/>
    </source>
</evidence>
<sequence>MFTKYTLANFELENRSVRSATATGTCDIATGIPEQKFYDLYESLAKGHPGLIIQEHAFVSFRGHAGHKQLSIHSDDMIQYHKKANDLMRAANSKVKICCQLAHAGPNGGAADKIDVNTATSCELKEVVSQFQKAAVRAKKAGYDCIQIHSAHTYLLSQSISNYYNKRQDKYKAADFKLLKDVFKAVKKAGLPVGVKLQCDDFFEGFEMNAKSACVILNALKFDFVEISGGDVAGKAGYGTIRQGKDKYYYKHVVAEMKAQNLLNKQPVIVTGGFENAEDANMALNDGVPLVGFSRKFLRNDKFLIGEDTKKCARCNQCIMGLVYGKTSMCPVSANECK</sequence>
<name>A0AA86RCR2_9EUKA</name>
<dbReference type="InterPro" id="IPR013785">
    <property type="entry name" value="Aldolase_TIM"/>
</dbReference>
<reference evidence="5 6" key="2">
    <citation type="submission" date="2024-07" db="EMBL/GenBank/DDBJ databases">
        <authorList>
            <person name="Akdeniz Z."/>
        </authorList>
    </citation>
    <scope>NUCLEOTIDE SEQUENCE [LARGE SCALE GENOMIC DNA]</scope>
</reference>
<comment type="caution">
    <text evidence="4">The sequence shown here is derived from an EMBL/GenBank/DDBJ whole genome shotgun (WGS) entry which is preliminary data.</text>
</comment>
<reference evidence="4" key="1">
    <citation type="submission" date="2023-06" db="EMBL/GenBank/DDBJ databases">
        <authorList>
            <person name="Kurt Z."/>
        </authorList>
    </citation>
    <scope>NUCLEOTIDE SEQUENCE</scope>
</reference>
<evidence type="ECO:0000256" key="1">
    <source>
        <dbReference type="ARBA" id="ARBA00022630"/>
    </source>
</evidence>
<dbReference type="Gene3D" id="3.20.20.70">
    <property type="entry name" value="Aldolase class I"/>
    <property type="match status" value="1"/>
</dbReference>
<keyword evidence="6" id="KW-1185">Reference proteome</keyword>
<evidence type="ECO:0000313" key="4">
    <source>
        <dbReference type="EMBL" id="CAI9975794.1"/>
    </source>
</evidence>
<dbReference type="GO" id="GO:0016491">
    <property type="term" value="F:oxidoreductase activity"/>
    <property type="evidence" value="ECO:0007669"/>
    <property type="project" value="UniProtKB-KW"/>
</dbReference>